<evidence type="ECO:0000259" key="7">
    <source>
        <dbReference type="Pfam" id="PF00892"/>
    </source>
</evidence>
<dbReference type="PANTHER" id="PTHR31218">
    <property type="entry name" value="WAT1-RELATED PROTEIN"/>
    <property type="match status" value="1"/>
</dbReference>
<evidence type="ECO:0000256" key="5">
    <source>
        <dbReference type="ARBA" id="ARBA00023136"/>
    </source>
</evidence>
<evidence type="ECO:0000313" key="8">
    <source>
        <dbReference type="Proteomes" id="UP000504607"/>
    </source>
</evidence>
<protein>
    <recommendedName>
        <fullName evidence="6">WAT1-related protein</fullName>
    </recommendedName>
</protein>
<feature type="transmembrane region" description="Helical" evidence="6">
    <location>
        <begin position="79"/>
        <end position="98"/>
    </location>
</feature>
<evidence type="ECO:0000256" key="3">
    <source>
        <dbReference type="ARBA" id="ARBA00022692"/>
    </source>
</evidence>
<keyword evidence="5 6" id="KW-0472">Membrane</keyword>
<dbReference type="Proteomes" id="UP000504607">
    <property type="component" value="Chromosome 2"/>
</dbReference>
<feature type="transmembrane region" description="Helical" evidence="6">
    <location>
        <begin position="161"/>
        <end position="182"/>
    </location>
</feature>
<sequence>MAILSKVAFDGGMNTFVFVFYRQAIAAVFLTPMAIFFERRTAPPLPFKLLIKIFMLSLFGLTINLNMSNIGIKYTSATVASAIANTIPVITFFLAVLLRIEIVKLKSLSGIAKVIGVSICIAGIMFVAFYKGPQLKSFSHEHPIILVPSNNNISDTKSRNIWMKGTFLVAGAAIAWSLYMVLQGFIIREYPSTLLFTASATLFSTFQSFLVAIVFERNMSSWKLHWDEGLLAVAYNGIFVTGIAMYLQSWCINKKGPVFVAMSIPLSLVITIACTSIFLGEEIKLGSVIGGALMVGGLYSVLWGKSREQKVSKANAEVG</sequence>
<feature type="transmembrane region" description="Helical" evidence="6">
    <location>
        <begin position="110"/>
        <end position="130"/>
    </location>
</feature>
<dbReference type="InParanoid" id="A0A6J0PGD9"/>
<dbReference type="InterPro" id="IPR000620">
    <property type="entry name" value="EamA_dom"/>
</dbReference>
<dbReference type="Pfam" id="PF00892">
    <property type="entry name" value="EamA"/>
    <property type="match status" value="2"/>
</dbReference>
<dbReference type="AlphaFoldDB" id="A0A6J0PGD9"/>
<feature type="transmembrane region" description="Helical" evidence="6">
    <location>
        <begin position="49"/>
        <end position="67"/>
    </location>
</feature>
<feature type="transmembrane region" description="Helical" evidence="6">
    <location>
        <begin position="259"/>
        <end position="279"/>
    </location>
</feature>
<evidence type="ECO:0000256" key="6">
    <source>
        <dbReference type="RuleBase" id="RU363077"/>
    </source>
</evidence>
<evidence type="ECO:0000256" key="1">
    <source>
        <dbReference type="ARBA" id="ARBA00004141"/>
    </source>
</evidence>
<feature type="transmembrane region" description="Helical" evidence="6">
    <location>
        <begin position="285"/>
        <end position="303"/>
    </location>
</feature>
<evidence type="ECO:0000256" key="2">
    <source>
        <dbReference type="ARBA" id="ARBA00007635"/>
    </source>
</evidence>
<dbReference type="RefSeq" id="XP_019703880.2">
    <property type="nucleotide sequence ID" value="XM_019848321.2"/>
</dbReference>
<feature type="domain" description="EamA" evidence="7">
    <location>
        <begin position="2"/>
        <end position="127"/>
    </location>
</feature>
<gene>
    <name evidence="9" type="primary">LOC105038087</name>
</gene>
<evidence type="ECO:0000256" key="4">
    <source>
        <dbReference type="ARBA" id="ARBA00022989"/>
    </source>
</evidence>
<keyword evidence="8" id="KW-1185">Reference proteome</keyword>
<comment type="similarity">
    <text evidence="2 6">Belongs to the drug/metabolite transporter (DMT) superfamily. Plant drug/metabolite exporter (P-DME) (TC 2.A.7.4) family.</text>
</comment>
<feature type="domain" description="EamA" evidence="7">
    <location>
        <begin position="164"/>
        <end position="302"/>
    </location>
</feature>
<comment type="subcellular location">
    <subcellularLocation>
        <location evidence="1 6">Membrane</location>
        <topology evidence="1 6">Multi-pass membrane protein</topology>
    </subcellularLocation>
</comment>
<name>A0A6J0PGD9_ELAGV</name>
<feature type="transmembrane region" description="Helical" evidence="6">
    <location>
        <begin position="230"/>
        <end position="247"/>
    </location>
</feature>
<proteinExistence type="inferred from homology"/>
<dbReference type="InterPro" id="IPR037185">
    <property type="entry name" value="EmrE-like"/>
</dbReference>
<feature type="transmembrane region" description="Helical" evidence="6">
    <location>
        <begin position="194"/>
        <end position="215"/>
    </location>
</feature>
<dbReference type="GO" id="GO:0022857">
    <property type="term" value="F:transmembrane transporter activity"/>
    <property type="evidence" value="ECO:0007669"/>
    <property type="project" value="InterPro"/>
</dbReference>
<organism evidence="8 9">
    <name type="scientific">Elaeis guineensis var. tenera</name>
    <name type="common">Oil palm</name>
    <dbReference type="NCBI Taxonomy" id="51953"/>
    <lineage>
        <taxon>Eukaryota</taxon>
        <taxon>Viridiplantae</taxon>
        <taxon>Streptophyta</taxon>
        <taxon>Embryophyta</taxon>
        <taxon>Tracheophyta</taxon>
        <taxon>Spermatophyta</taxon>
        <taxon>Magnoliopsida</taxon>
        <taxon>Liliopsida</taxon>
        <taxon>Arecaceae</taxon>
        <taxon>Arecoideae</taxon>
        <taxon>Cocoseae</taxon>
        <taxon>Elaeidinae</taxon>
        <taxon>Elaeis</taxon>
    </lineage>
</organism>
<feature type="transmembrane region" description="Helical" evidence="6">
    <location>
        <begin position="20"/>
        <end position="37"/>
    </location>
</feature>
<keyword evidence="4 6" id="KW-1133">Transmembrane helix</keyword>
<keyword evidence="3 6" id="KW-0812">Transmembrane</keyword>
<dbReference type="SUPFAM" id="SSF103481">
    <property type="entry name" value="Multidrug resistance efflux transporter EmrE"/>
    <property type="match status" value="2"/>
</dbReference>
<evidence type="ECO:0000313" key="9">
    <source>
        <dbReference type="RefSeq" id="XP_019703880.2"/>
    </source>
</evidence>
<dbReference type="GO" id="GO:0016020">
    <property type="term" value="C:membrane"/>
    <property type="evidence" value="ECO:0007669"/>
    <property type="project" value="UniProtKB-SubCell"/>
</dbReference>
<accession>A0A6J0PGD9</accession>
<reference evidence="9" key="1">
    <citation type="submission" date="2025-08" db="UniProtKB">
        <authorList>
            <consortium name="RefSeq"/>
        </authorList>
    </citation>
    <scope>IDENTIFICATION</scope>
</reference>
<dbReference type="OrthoDB" id="1718296at2759"/>
<dbReference type="InterPro" id="IPR030184">
    <property type="entry name" value="WAT1-related"/>
</dbReference>